<dbReference type="Pfam" id="PF07944">
    <property type="entry name" value="Beta-AFase-like_GH127_cat"/>
    <property type="match status" value="1"/>
</dbReference>
<dbReference type="PIRSF" id="PIRSF006402">
    <property type="entry name" value="UCP006402_thioredoxin"/>
    <property type="match status" value="1"/>
</dbReference>
<dbReference type="EMBL" id="FOOH01000015">
    <property type="protein sequence ID" value="SFF93819.1"/>
    <property type="molecule type" value="Genomic_DNA"/>
</dbReference>
<proteinExistence type="predicted"/>
<accession>A0A1I2MT00</accession>
<evidence type="ECO:0000313" key="4">
    <source>
        <dbReference type="Proteomes" id="UP000199116"/>
    </source>
</evidence>
<dbReference type="InterPro" id="IPR024705">
    <property type="entry name" value="Ssp411"/>
</dbReference>
<dbReference type="InterPro" id="IPR012878">
    <property type="entry name" value="Beta-AFase-like_GH127_cat"/>
</dbReference>
<evidence type="ECO:0000313" key="3">
    <source>
        <dbReference type="EMBL" id="SFF93819.1"/>
    </source>
</evidence>
<feature type="domain" description="Spermatogenesis-associated protein 20-like TRX" evidence="1">
    <location>
        <begin position="7"/>
        <end position="162"/>
    </location>
</feature>
<keyword evidence="4" id="KW-1185">Reference proteome</keyword>
<dbReference type="InterPro" id="IPR036249">
    <property type="entry name" value="Thioredoxin-like_sf"/>
</dbReference>
<feature type="domain" description="Non-reducing end beta-L-arabinofuranosidase-like GH127 catalytic" evidence="2">
    <location>
        <begin position="400"/>
        <end position="580"/>
    </location>
</feature>
<organism evidence="3 4">
    <name type="scientific">Salegentibacter agarivorans</name>
    <dbReference type="NCBI Taxonomy" id="345907"/>
    <lineage>
        <taxon>Bacteria</taxon>
        <taxon>Pseudomonadati</taxon>
        <taxon>Bacteroidota</taxon>
        <taxon>Flavobacteriia</taxon>
        <taxon>Flavobacteriales</taxon>
        <taxon>Flavobacteriaceae</taxon>
        <taxon>Salegentibacter</taxon>
    </lineage>
</organism>
<evidence type="ECO:0000259" key="2">
    <source>
        <dbReference type="Pfam" id="PF07944"/>
    </source>
</evidence>
<dbReference type="Gene3D" id="1.50.10.10">
    <property type="match status" value="1"/>
</dbReference>
<dbReference type="SUPFAM" id="SSF48208">
    <property type="entry name" value="Six-hairpin glycosidases"/>
    <property type="match status" value="1"/>
</dbReference>
<evidence type="ECO:0000259" key="1">
    <source>
        <dbReference type="Pfam" id="PF03190"/>
    </source>
</evidence>
<dbReference type="Gene3D" id="3.40.30.10">
    <property type="entry name" value="Glutaredoxin"/>
    <property type="match status" value="1"/>
</dbReference>
<dbReference type="AlphaFoldDB" id="A0A1I2MT00"/>
<dbReference type="RefSeq" id="WP_075325674.1">
    <property type="nucleotide sequence ID" value="NZ_FOOH01000015.1"/>
</dbReference>
<dbReference type="PANTHER" id="PTHR42899:SF1">
    <property type="entry name" value="SPERMATOGENESIS-ASSOCIATED PROTEIN 20"/>
    <property type="match status" value="1"/>
</dbReference>
<sequence length="680" mass="79145">MTTPKFTNSLINETSPYLLQHAHNPVNWEAWNSQTLKKAREEDKLLLISVGYSACHWCHVMEHESFEDESVAEIMNQHFINIKVDREERPDIDQVYMNAVQVMTGAGGWPMNIVALPDGRPVWGGTYFRKEQWKDALKQLSGLYQTKPGDMKAYASRLEEGLQQLQLIEIPEEETPFSKDFLNEILEKWQNGFDKKNGGSRGAPKFMLPVNQKFLLRSGVQLENKAVLEHTLHSLNKISYGGVFDHIGGGFSRYSVDERWHVPHFEKMLYDNAQLVSLYSKAYSFTKDNWYKEVVFKTLNFIEEELTDTTGAFYSALDADSENENGNKTEGAYYVWKKENLQELLKEDFPIFEAYYNINSSGKWEENNYVLIRSKNDETIADEFDLSLSELESKKENWTKILKKERDKRTKPGLDDKSLTSWNALMLTGYVDAYKAFGNQEFLEKALKNAEFLQEYQFKKDYRLWHNYNNGKSSINAYLEDYVFCTEAFKNLYEVTFDEKWLEIAEKLTEVCFEDFQDEKTGLFYFTSSKDEALITRNYELNDNVMPASNSVMAKNLFKISKITGNRDYYNLAEKMLKTVQPQIETQPQSYANWLNLMLNFTGNFYEVAITSKNALGIRKELQEEYFPHTVFAGSLRESEVELLKSRFKNNKDLIYICSDGKCDLPLNSVVESIKKIKQF</sequence>
<dbReference type="InterPro" id="IPR012341">
    <property type="entry name" value="6hp_glycosidase-like_sf"/>
</dbReference>
<dbReference type="PANTHER" id="PTHR42899">
    <property type="entry name" value="SPERMATOGENESIS-ASSOCIATED PROTEIN 20"/>
    <property type="match status" value="1"/>
</dbReference>
<dbReference type="CDD" id="cd02955">
    <property type="entry name" value="SSP411"/>
    <property type="match status" value="1"/>
</dbReference>
<gene>
    <name evidence="3" type="ORF">SAMN04488033_11568</name>
</gene>
<name>A0A1I2MT00_9FLAO</name>
<protein>
    <submittedName>
        <fullName evidence="3">Uncharacterized protein</fullName>
    </submittedName>
</protein>
<dbReference type="InterPro" id="IPR004879">
    <property type="entry name" value="Ssp411-like_TRX"/>
</dbReference>
<dbReference type="Pfam" id="PF03190">
    <property type="entry name" value="Thioredox_DsbH"/>
    <property type="match status" value="1"/>
</dbReference>
<dbReference type="InterPro" id="IPR008928">
    <property type="entry name" value="6-hairpin_glycosidase_sf"/>
</dbReference>
<dbReference type="SUPFAM" id="SSF52833">
    <property type="entry name" value="Thioredoxin-like"/>
    <property type="match status" value="1"/>
</dbReference>
<dbReference type="GO" id="GO:0005975">
    <property type="term" value="P:carbohydrate metabolic process"/>
    <property type="evidence" value="ECO:0007669"/>
    <property type="project" value="InterPro"/>
</dbReference>
<dbReference type="Proteomes" id="UP000199116">
    <property type="component" value="Unassembled WGS sequence"/>
</dbReference>
<reference evidence="4" key="1">
    <citation type="submission" date="2016-10" db="EMBL/GenBank/DDBJ databases">
        <authorList>
            <person name="Varghese N."/>
            <person name="Submissions S."/>
        </authorList>
    </citation>
    <scope>NUCLEOTIDE SEQUENCE [LARGE SCALE GENOMIC DNA]</scope>
    <source>
        <strain evidence="4">DSM 23515</strain>
    </source>
</reference>
<dbReference type="Gene3D" id="1.50.10.20">
    <property type="match status" value="1"/>
</dbReference>